<protein>
    <submittedName>
        <fullName evidence="3">Copper chaperone</fullName>
    </submittedName>
</protein>
<accession>A0A1H2PKK2</accession>
<feature type="domain" description="HMA" evidence="2">
    <location>
        <begin position="1"/>
        <end position="62"/>
    </location>
</feature>
<dbReference type="PROSITE" id="PS50846">
    <property type="entry name" value="HMA_2"/>
    <property type="match status" value="1"/>
</dbReference>
<dbReference type="InterPro" id="IPR017969">
    <property type="entry name" value="Heavy-metal-associated_CS"/>
</dbReference>
<sequence>MQFDIPDMSCGHCVARITEAIKQADPAAQVDVDLSSKRVAVNSTALPDALTAAIAEAGYTASRVD</sequence>
<dbReference type="AlphaFoldDB" id="A0A1H2PKK2"/>
<dbReference type="SUPFAM" id="SSF55008">
    <property type="entry name" value="HMA, heavy metal-associated domain"/>
    <property type="match status" value="1"/>
</dbReference>
<dbReference type="OrthoDB" id="9813965at2"/>
<evidence type="ECO:0000313" key="4">
    <source>
        <dbReference type="Proteomes" id="UP000243719"/>
    </source>
</evidence>
<keyword evidence="4" id="KW-1185">Reference proteome</keyword>
<dbReference type="RefSeq" id="WP_091904426.1">
    <property type="nucleotide sequence ID" value="NZ_FNLO01000001.1"/>
</dbReference>
<dbReference type="Gene3D" id="3.30.70.100">
    <property type="match status" value="1"/>
</dbReference>
<dbReference type="Pfam" id="PF00403">
    <property type="entry name" value="HMA"/>
    <property type="match status" value="1"/>
</dbReference>
<dbReference type="PROSITE" id="PS01047">
    <property type="entry name" value="HMA_1"/>
    <property type="match status" value="1"/>
</dbReference>
<dbReference type="InterPro" id="IPR036163">
    <property type="entry name" value="HMA_dom_sf"/>
</dbReference>
<dbReference type="InterPro" id="IPR006121">
    <property type="entry name" value="HMA_dom"/>
</dbReference>
<evidence type="ECO:0000313" key="3">
    <source>
        <dbReference type="EMBL" id="SDV46095.1"/>
    </source>
</evidence>
<dbReference type="CDD" id="cd00371">
    <property type="entry name" value="HMA"/>
    <property type="match status" value="1"/>
</dbReference>
<evidence type="ECO:0000259" key="2">
    <source>
        <dbReference type="PROSITE" id="PS50846"/>
    </source>
</evidence>
<reference evidence="4" key="1">
    <citation type="submission" date="2016-09" db="EMBL/GenBank/DDBJ databases">
        <authorList>
            <person name="Varghese N."/>
            <person name="Submissions S."/>
        </authorList>
    </citation>
    <scope>NUCLEOTIDE SEQUENCE [LARGE SCALE GENOMIC DNA]</scope>
    <source>
        <strain evidence="4">JS23</strain>
    </source>
</reference>
<organism evidence="3 4">
    <name type="scientific">Chitinasiproducens palmae</name>
    <dbReference type="NCBI Taxonomy" id="1770053"/>
    <lineage>
        <taxon>Bacteria</taxon>
        <taxon>Pseudomonadati</taxon>
        <taxon>Pseudomonadota</taxon>
        <taxon>Betaproteobacteria</taxon>
        <taxon>Burkholderiales</taxon>
        <taxon>Burkholderiaceae</taxon>
        <taxon>Chitinasiproducens</taxon>
    </lineage>
</organism>
<gene>
    <name evidence="3" type="ORF">SAMN05216551_10171</name>
</gene>
<evidence type="ECO:0000256" key="1">
    <source>
        <dbReference type="ARBA" id="ARBA00022723"/>
    </source>
</evidence>
<dbReference type="Proteomes" id="UP000243719">
    <property type="component" value="Unassembled WGS sequence"/>
</dbReference>
<name>A0A1H2PKK2_9BURK</name>
<dbReference type="GO" id="GO:0046872">
    <property type="term" value="F:metal ion binding"/>
    <property type="evidence" value="ECO:0007669"/>
    <property type="project" value="UniProtKB-KW"/>
</dbReference>
<dbReference type="EMBL" id="FNLO01000001">
    <property type="protein sequence ID" value="SDV46095.1"/>
    <property type="molecule type" value="Genomic_DNA"/>
</dbReference>
<dbReference type="STRING" id="1770053.SAMN05216551_10171"/>
<proteinExistence type="predicted"/>
<keyword evidence="1" id="KW-0479">Metal-binding</keyword>